<dbReference type="OrthoDB" id="9789634at2"/>
<dbReference type="InterPro" id="IPR007685">
    <property type="entry name" value="RelA_SpoT"/>
</dbReference>
<dbReference type="AlphaFoldDB" id="A0A1B3ZE47"/>
<dbReference type="SMART" id="SM00954">
    <property type="entry name" value="RelA_SpoT"/>
    <property type="match status" value="1"/>
</dbReference>
<dbReference type="GO" id="GO:0015969">
    <property type="term" value="P:guanosine tetraphosphate metabolic process"/>
    <property type="evidence" value="ECO:0007669"/>
    <property type="project" value="InterPro"/>
</dbReference>
<gene>
    <name evidence="2" type="ORF">AWL63_18950</name>
</gene>
<sequence length="355" mass="40605">MAWTTLEFQPDEYNAAARLLARTAFPVSTLEGLHALDVINNWRSAHAYPLNTFQITLRNRARKFEKSVTVAQRAKRLDSIHRKLISKKTMRLTQMQDIAGCRAIFTRLTSVYRLAEFYKTKDFDHKFRNEKDYIENPKPDGYRSYHLVYEYVGTDATAEYSGLRVEIQIRTQMQHSWATAVEAVGLFTRQALKSNQGDEDWLRFFALMSSAIAAIERTPSVPGAPIAKVELVNEIQRLSQKLRAKDMLRAYNTTLETIGAAKDAKYFIIEVDPEEGKTTLRRFKAKESSSANLRYTELESKIPEGSRRQVVLVSASDIAALKKAYPNYFLDTALFSRLVDRVLTGDFPEPLVEEV</sequence>
<accession>A0A1B3ZE47</accession>
<name>A0A1B3ZE47_9SPHN</name>
<dbReference type="Gene3D" id="3.30.460.10">
    <property type="entry name" value="Beta Polymerase, domain 2"/>
    <property type="match status" value="1"/>
</dbReference>
<evidence type="ECO:0000313" key="2">
    <source>
        <dbReference type="EMBL" id="AOH85708.1"/>
    </source>
</evidence>
<keyword evidence="3" id="KW-1185">Reference proteome</keyword>
<dbReference type="KEGG" id="span:AWL63_18950"/>
<proteinExistence type="predicted"/>
<evidence type="ECO:0000259" key="1">
    <source>
        <dbReference type="SMART" id="SM00954"/>
    </source>
</evidence>
<dbReference type="PANTHER" id="PTHR47837:SF1">
    <property type="entry name" value="GTP PYROPHOSPHOKINASE YJBM"/>
    <property type="match status" value="1"/>
</dbReference>
<dbReference type="EMBL" id="CP014168">
    <property type="protein sequence ID" value="AOH85708.1"/>
    <property type="molecule type" value="Genomic_DNA"/>
</dbReference>
<organism evidence="2 3">
    <name type="scientific">Sphingomonas panacis</name>
    <dbReference type="NCBI Taxonomy" id="1560345"/>
    <lineage>
        <taxon>Bacteria</taxon>
        <taxon>Pseudomonadati</taxon>
        <taxon>Pseudomonadota</taxon>
        <taxon>Alphaproteobacteria</taxon>
        <taxon>Sphingomonadales</taxon>
        <taxon>Sphingomonadaceae</taxon>
        <taxon>Sphingomonas</taxon>
    </lineage>
</organism>
<dbReference type="PANTHER" id="PTHR47837">
    <property type="entry name" value="GTP PYROPHOSPHOKINASE YJBM"/>
    <property type="match status" value="1"/>
</dbReference>
<dbReference type="Proteomes" id="UP000094256">
    <property type="component" value="Chromosome"/>
</dbReference>
<protein>
    <recommendedName>
        <fullName evidence="1">RelA/SpoT domain-containing protein</fullName>
    </recommendedName>
</protein>
<dbReference type="InterPro" id="IPR043519">
    <property type="entry name" value="NT_sf"/>
</dbReference>
<evidence type="ECO:0000313" key="3">
    <source>
        <dbReference type="Proteomes" id="UP000094256"/>
    </source>
</evidence>
<dbReference type="STRING" id="1560345.AWL63_18950"/>
<dbReference type="CDD" id="cd05399">
    <property type="entry name" value="NT_Rel-Spo_like"/>
    <property type="match status" value="1"/>
</dbReference>
<dbReference type="InterPro" id="IPR052366">
    <property type="entry name" value="GTP_Pyrophosphokinase"/>
</dbReference>
<reference evidence="2 3" key="1">
    <citation type="submission" date="2016-01" db="EMBL/GenBank/DDBJ databases">
        <title>Complete genome and mega plasmid sequence of Sphingomonas panacis DCY99 elicits systemic resistance in rice to Xanthomonas oryzae.</title>
        <authorList>
            <person name="Kim Y.J."/>
            <person name="Yang D.C."/>
            <person name="Sing P."/>
        </authorList>
    </citation>
    <scope>NUCLEOTIDE SEQUENCE [LARGE SCALE GENOMIC DNA]</scope>
    <source>
        <strain evidence="2 3">DCY99</strain>
    </source>
</reference>
<feature type="domain" description="RelA/SpoT" evidence="1">
    <location>
        <begin position="72"/>
        <end position="192"/>
    </location>
</feature>
<dbReference type="SUPFAM" id="SSF81301">
    <property type="entry name" value="Nucleotidyltransferase"/>
    <property type="match status" value="1"/>
</dbReference>
<dbReference type="Pfam" id="PF04607">
    <property type="entry name" value="RelA_SpoT"/>
    <property type="match status" value="1"/>
</dbReference>
<dbReference type="RefSeq" id="WP_069206241.1">
    <property type="nucleotide sequence ID" value="NZ_CP014168.1"/>
</dbReference>